<dbReference type="InterPro" id="IPR020846">
    <property type="entry name" value="MFS_dom"/>
</dbReference>
<dbReference type="Proteomes" id="UP001497382">
    <property type="component" value="Unassembled WGS sequence"/>
</dbReference>
<evidence type="ECO:0000256" key="2">
    <source>
        <dbReference type="ARBA" id="ARBA00008335"/>
    </source>
</evidence>
<dbReference type="InterPro" id="IPR005828">
    <property type="entry name" value="MFS_sugar_transport-like"/>
</dbReference>
<evidence type="ECO:0000256" key="5">
    <source>
        <dbReference type="ARBA" id="ARBA00022989"/>
    </source>
</evidence>
<proteinExistence type="inferred from homology"/>
<dbReference type="AlphaFoldDB" id="A0AAV2BUV5"/>
<dbReference type="EMBL" id="CAXIEN010000502">
    <property type="protein sequence ID" value="CAL1299444.1"/>
    <property type="molecule type" value="Genomic_DNA"/>
</dbReference>
<dbReference type="Pfam" id="PF00083">
    <property type="entry name" value="Sugar_tr"/>
    <property type="match status" value="2"/>
</dbReference>
<evidence type="ECO:0000256" key="7">
    <source>
        <dbReference type="SAM" id="Phobius"/>
    </source>
</evidence>
<evidence type="ECO:0000256" key="4">
    <source>
        <dbReference type="ARBA" id="ARBA00022692"/>
    </source>
</evidence>
<dbReference type="Gene3D" id="1.20.1250.20">
    <property type="entry name" value="MFS general substrate transporter like domains"/>
    <property type="match status" value="1"/>
</dbReference>
<dbReference type="PROSITE" id="PS50850">
    <property type="entry name" value="MFS"/>
    <property type="match status" value="1"/>
</dbReference>
<feature type="transmembrane region" description="Helical" evidence="7">
    <location>
        <begin position="235"/>
        <end position="259"/>
    </location>
</feature>
<organism evidence="9 10">
    <name type="scientific">Larinioides sclopetarius</name>
    <dbReference type="NCBI Taxonomy" id="280406"/>
    <lineage>
        <taxon>Eukaryota</taxon>
        <taxon>Metazoa</taxon>
        <taxon>Ecdysozoa</taxon>
        <taxon>Arthropoda</taxon>
        <taxon>Chelicerata</taxon>
        <taxon>Arachnida</taxon>
        <taxon>Araneae</taxon>
        <taxon>Araneomorphae</taxon>
        <taxon>Entelegynae</taxon>
        <taxon>Araneoidea</taxon>
        <taxon>Araneidae</taxon>
        <taxon>Larinioides</taxon>
    </lineage>
</organism>
<comment type="caution">
    <text evidence="9">The sequence shown here is derived from an EMBL/GenBank/DDBJ whole genome shotgun (WGS) entry which is preliminary data.</text>
</comment>
<keyword evidence="4 7" id="KW-0812">Transmembrane</keyword>
<protein>
    <recommendedName>
        <fullName evidence="8">Major facilitator superfamily (MFS) profile domain-containing protein</fullName>
    </recommendedName>
</protein>
<keyword evidence="10" id="KW-1185">Reference proteome</keyword>
<evidence type="ECO:0000256" key="3">
    <source>
        <dbReference type="ARBA" id="ARBA00022448"/>
    </source>
</evidence>
<dbReference type="GO" id="GO:0022857">
    <property type="term" value="F:transmembrane transporter activity"/>
    <property type="evidence" value="ECO:0007669"/>
    <property type="project" value="InterPro"/>
</dbReference>
<evidence type="ECO:0000256" key="6">
    <source>
        <dbReference type="ARBA" id="ARBA00023136"/>
    </source>
</evidence>
<comment type="subcellular location">
    <subcellularLocation>
        <location evidence="1">Membrane</location>
        <topology evidence="1">Multi-pass membrane protein</topology>
    </subcellularLocation>
</comment>
<evidence type="ECO:0000313" key="9">
    <source>
        <dbReference type="EMBL" id="CAL1299444.1"/>
    </source>
</evidence>
<reference evidence="9 10" key="1">
    <citation type="submission" date="2024-04" db="EMBL/GenBank/DDBJ databases">
        <authorList>
            <person name="Rising A."/>
            <person name="Reimegard J."/>
            <person name="Sonavane S."/>
            <person name="Akerstrom W."/>
            <person name="Nylinder S."/>
            <person name="Hedman E."/>
            <person name="Kallberg Y."/>
        </authorList>
    </citation>
    <scope>NUCLEOTIDE SEQUENCE [LARGE SCALE GENOMIC DNA]</scope>
</reference>
<keyword evidence="6 7" id="KW-0472">Membrane</keyword>
<evidence type="ECO:0000259" key="8">
    <source>
        <dbReference type="PROSITE" id="PS50850"/>
    </source>
</evidence>
<feature type="transmembrane region" description="Helical" evidence="7">
    <location>
        <begin position="271"/>
        <end position="293"/>
    </location>
</feature>
<feature type="domain" description="Major facilitator superfamily (MFS) profile" evidence="8">
    <location>
        <begin position="1"/>
        <end position="323"/>
    </location>
</feature>
<feature type="transmembrane region" description="Helical" evidence="7">
    <location>
        <begin position="43"/>
        <end position="62"/>
    </location>
</feature>
<dbReference type="PANTHER" id="PTHR23511:SF5">
    <property type="entry name" value="MAJOR FACILITATOR-TYPE TRANSPORTER HXNZ-RELATED"/>
    <property type="match status" value="1"/>
</dbReference>
<name>A0AAV2BUV5_9ARAC</name>
<sequence>MKSPTCKSTVHLFQKEMYFWTFGTIMAVLLSWMTMIYLNSWRLLLTILALPALLVLMCLKWYPESARYYLVSDQYEKAVEVLQEVAKINGTELPTGRLVRVVAEEKRGRLKKLLSKEYWMATLLLWYLGWATYLVVYGASFITPIIIQAGFLGRVENNNQTSGNETESASDVVPCVEFTQENFIDLLWMSCAELPGLLIFTFIAEKWSRKMTLSISCIINGILLLLLLLRTYKSVILIILFAIRGFMVAISRLVFIISLEIYPTTFRSVGLAYHLLFGELAGFVAPYVAQVLVYDQPEAAIGVLSGSIILAGIAAAFLPFETKGVYMKEVAK</sequence>
<dbReference type="SUPFAM" id="SSF103473">
    <property type="entry name" value="MFS general substrate transporter"/>
    <property type="match status" value="1"/>
</dbReference>
<dbReference type="PANTHER" id="PTHR23511">
    <property type="entry name" value="SYNAPTIC VESICLE GLYCOPROTEIN 2"/>
    <property type="match status" value="1"/>
</dbReference>
<evidence type="ECO:0000313" key="10">
    <source>
        <dbReference type="Proteomes" id="UP001497382"/>
    </source>
</evidence>
<evidence type="ECO:0000256" key="1">
    <source>
        <dbReference type="ARBA" id="ARBA00004141"/>
    </source>
</evidence>
<feature type="transmembrane region" description="Helical" evidence="7">
    <location>
        <begin position="299"/>
        <end position="318"/>
    </location>
</feature>
<dbReference type="InterPro" id="IPR036259">
    <property type="entry name" value="MFS_trans_sf"/>
</dbReference>
<feature type="transmembrane region" description="Helical" evidence="7">
    <location>
        <begin position="118"/>
        <end position="147"/>
    </location>
</feature>
<dbReference type="GO" id="GO:0016020">
    <property type="term" value="C:membrane"/>
    <property type="evidence" value="ECO:0007669"/>
    <property type="project" value="UniProtKB-SubCell"/>
</dbReference>
<gene>
    <name evidence="9" type="ORF">LARSCL_LOCUS21369</name>
</gene>
<comment type="similarity">
    <text evidence="2">Belongs to the major facilitator superfamily.</text>
</comment>
<keyword evidence="3" id="KW-0813">Transport</keyword>
<keyword evidence="5 7" id="KW-1133">Transmembrane helix</keyword>
<feature type="transmembrane region" description="Helical" evidence="7">
    <location>
        <begin position="17"/>
        <end position="37"/>
    </location>
</feature>
<feature type="transmembrane region" description="Helical" evidence="7">
    <location>
        <begin position="211"/>
        <end position="229"/>
    </location>
</feature>
<accession>A0AAV2BUV5</accession>